<reference evidence="1" key="1">
    <citation type="submission" date="2021-03" db="EMBL/GenBank/DDBJ databases">
        <title>Draft genome sequence of rust myrtle Austropuccinia psidii MF-1, a brazilian biotype.</title>
        <authorList>
            <person name="Quecine M.C."/>
            <person name="Pachon D.M.R."/>
            <person name="Bonatelli M.L."/>
            <person name="Correr F.H."/>
            <person name="Franceschini L.M."/>
            <person name="Leite T.F."/>
            <person name="Margarido G.R.A."/>
            <person name="Almeida C.A."/>
            <person name="Ferrarezi J.A."/>
            <person name="Labate C.A."/>
        </authorList>
    </citation>
    <scope>NUCLEOTIDE SEQUENCE</scope>
    <source>
        <strain evidence="1">MF-1</strain>
    </source>
</reference>
<organism evidence="1 2">
    <name type="scientific">Austropuccinia psidii MF-1</name>
    <dbReference type="NCBI Taxonomy" id="1389203"/>
    <lineage>
        <taxon>Eukaryota</taxon>
        <taxon>Fungi</taxon>
        <taxon>Dikarya</taxon>
        <taxon>Basidiomycota</taxon>
        <taxon>Pucciniomycotina</taxon>
        <taxon>Pucciniomycetes</taxon>
        <taxon>Pucciniales</taxon>
        <taxon>Sphaerophragmiaceae</taxon>
        <taxon>Austropuccinia</taxon>
    </lineage>
</organism>
<gene>
    <name evidence="1" type="ORF">O181_073993</name>
</gene>
<sequence>MPPYTIGNTLTRHKMSQAAVPEISTCGGIALSGFYHFPPAHNRPNGPVCFKRTRIIGDTHRGAYCIHMSSQYSPWLDWKVIEWEHQYIKLKNELSTAIYRFRYLRSQICEGQV</sequence>
<dbReference type="AlphaFoldDB" id="A0A9Q3IAK6"/>
<dbReference type="Proteomes" id="UP000765509">
    <property type="component" value="Unassembled WGS sequence"/>
</dbReference>
<evidence type="ECO:0000313" key="1">
    <source>
        <dbReference type="EMBL" id="MBW0534278.1"/>
    </source>
</evidence>
<name>A0A9Q3IAK6_9BASI</name>
<protein>
    <submittedName>
        <fullName evidence="1">Uncharacterized protein</fullName>
    </submittedName>
</protein>
<dbReference type="EMBL" id="AVOT02039260">
    <property type="protein sequence ID" value="MBW0534278.1"/>
    <property type="molecule type" value="Genomic_DNA"/>
</dbReference>
<accession>A0A9Q3IAK6</accession>
<proteinExistence type="predicted"/>
<evidence type="ECO:0000313" key="2">
    <source>
        <dbReference type="Proteomes" id="UP000765509"/>
    </source>
</evidence>
<keyword evidence="2" id="KW-1185">Reference proteome</keyword>
<comment type="caution">
    <text evidence="1">The sequence shown here is derived from an EMBL/GenBank/DDBJ whole genome shotgun (WGS) entry which is preliminary data.</text>
</comment>